<keyword evidence="1" id="KW-0813">Transport</keyword>
<dbReference type="STRING" id="29534.SAMN05444366_0176"/>
<dbReference type="SMART" id="SM00382">
    <property type="entry name" value="AAA"/>
    <property type="match status" value="1"/>
</dbReference>
<dbReference type="InterPro" id="IPR027417">
    <property type="entry name" value="P-loop_NTPase"/>
</dbReference>
<evidence type="ECO:0000256" key="1">
    <source>
        <dbReference type="ARBA" id="ARBA00022448"/>
    </source>
</evidence>
<dbReference type="SUPFAM" id="SSF52540">
    <property type="entry name" value="P-loop containing nucleoside triphosphate hydrolases"/>
    <property type="match status" value="1"/>
</dbReference>
<keyword evidence="6" id="KW-1185">Reference proteome</keyword>
<dbReference type="GO" id="GO:0016887">
    <property type="term" value="F:ATP hydrolysis activity"/>
    <property type="evidence" value="ECO:0007669"/>
    <property type="project" value="InterPro"/>
</dbReference>
<dbReference type="PANTHER" id="PTHR42939">
    <property type="entry name" value="ABC TRANSPORTER ATP-BINDING PROTEIN ALBC-RELATED"/>
    <property type="match status" value="1"/>
</dbReference>
<evidence type="ECO:0000313" key="6">
    <source>
        <dbReference type="Proteomes" id="UP000184121"/>
    </source>
</evidence>
<evidence type="ECO:0000256" key="3">
    <source>
        <dbReference type="ARBA" id="ARBA00022840"/>
    </source>
</evidence>
<dbReference type="PANTHER" id="PTHR42939:SF1">
    <property type="entry name" value="ABC TRANSPORTER ATP-BINDING PROTEIN ALBC-RELATED"/>
    <property type="match status" value="1"/>
</dbReference>
<evidence type="ECO:0000259" key="4">
    <source>
        <dbReference type="PROSITE" id="PS50893"/>
    </source>
</evidence>
<reference evidence="6" key="1">
    <citation type="submission" date="2016-11" db="EMBL/GenBank/DDBJ databases">
        <authorList>
            <person name="Varghese N."/>
            <person name="Submissions S."/>
        </authorList>
    </citation>
    <scope>NUCLEOTIDE SEQUENCE [LARGE SCALE GENOMIC DNA]</scope>
    <source>
        <strain evidence="6">DSM 1811</strain>
    </source>
</reference>
<dbReference type="PROSITE" id="PS50893">
    <property type="entry name" value="ABC_TRANSPORTER_2"/>
    <property type="match status" value="1"/>
</dbReference>
<sequence>MFYGCYCWFDSFYNKEVNLKKHILEVDGIQISYNGKVLLSDVYLKCETNEIIGLLGRNGSGKSTLLKIIFGLVSVPNKCIRIDGISRNNKNMLGEIGYLHQYQFIPNHLSVKKVISLSIDKKAMEGFCEDKLIQSILGKRIKYLSSGELRYLEIKLVLFNSSKFVLLDEPYNGLAPLMIDVVNEMILNNTHKKGIIITDHNYQNVLKISNHLVLIKDGKTHHLKEKRELVEKGYLLNSHSL</sequence>
<accession>A0A1M6Z9M4</accession>
<keyword evidence="3" id="KW-0067">ATP-binding</keyword>
<proteinExistence type="predicted"/>
<dbReference type="Gene3D" id="3.40.50.300">
    <property type="entry name" value="P-loop containing nucleotide triphosphate hydrolases"/>
    <property type="match status" value="1"/>
</dbReference>
<dbReference type="InterPro" id="IPR003439">
    <property type="entry name" value="ABC_transporter-like_ATP-bd"/>
</dbReference>
<gene>
    <name evidence="5" type="ORF">SAMN05444366_0176</name>
</gene>
<organism evidence="5 6">
    <name type="scientific">Flavobacterium saccharophilum</name>
    <dbReference type="NCBI Taxonomy" id="29534"/>
    <lineage>
        <taxon>Bacteria</taxon>
        <taxon>Pseudomonadati</taxon>
        <taxon>Bacteroidota</taxon>
        <taxon>Flavobacteriia</taxon>
        <taxon>Flavobacteriales</taxon>
        <taxon>Flavobacteriaceae</taxon>
        <taxon>Flavobacterium</taxon>
    </lineage>
</organism>
<dbReference type="InterPro" id="IPR003593">
    <property type="entry name" value="AAA+_ATPase"/>
</dbReference>
<evidence type="ECO:0000313" key="5">
    <source>
        <dbReference type="EMBL" id="SHL27154.1"/>
    </source>
</evidence>
<dbReference type="Pfam" id="PF00005">
    <property type="entry name" value="ABC_tran"/>
    <property type="match status" value="1"/>
</dbReference>
<feature type="domain" description="ABC transporter" evidence="4">
    <location>
        <begin position="24"/>
        <end position="240"/>
    </location>
</feature>
<keyword evidence="2" id="KW-0547">Nucleotide-binding</keyword>
<evidence type="ECO:0000256" key="2">
    <source>
        <dbReference type="ARBA" id="ARBA00022741"/>
    </source>
</evidence>
<dbReference type="AlphaFoldDB" id="A0A1M6Z9M4"/>
<protein>
    <submittedName>
        <fullName evidence="5">ABC-type cobalamin/Fe3+-siderophores transport system, ATPase component</fullName>
    </submittedName>
</protein>
<dbReference type="InterPro" id="IPR051782">
    <property type="entry name" value="ABC_Transporter_VariousFunc"/>
</dbReference>
<dbReference type="GO" id="GO:0005524">
    <property type="term" value="F:ATP binding"/>
    <property type="evidence" value="ECO:0007669"/>
    <property type="project" value="UniProtKB-KW"/>
</dbReference>
<dbReference type="Proteomes" id="UP000184121">
    <property type="component" value="Unassembled WGS sequence"/>
</dbReference>
<name>A0A1M6Z9M4_9FLAO</name>
<dbReference type="EMBL" id="FRBY01000001">
    <property type="protein sequence ID" value="SHL27154.1"/>
    <property type="molecule type" value="Genomic_DNA"/>
</dbReference>